<protein>
    <recommendedName>
        <fullName evidence="3">Methyltransferase domain-containing protein</fullName>
    </recommendedName>
</protein>
<dbReference type="SUPFAM" id="SSF53335">
    <property type="entry name" value="S-adenosyl-L-methionine-dependent methyltransferases"/>
    <property type="match status" value="1"/>
</dbReference>
<proteinExistence type="predicted"/>
<evidence type="ECO:0000256" key="2">
    <source>
        <dbReference type="ARBA" id="ARBA00022679"/>
    </source>
</evidence>
<keyword evidence="5" id="KW-1185">Reference proteome</keyword>
<keyword evidence="2" id="KW-0808">Transferase</keyword>
<evidence type="ECO:0000256" key="1">
    <source>
        <dbReference type="ARBA" id="ARBA00022603"/>
    </source>
</evidence>
<name>A0A517T515_9PLAN</name>
<dbReference type="PANTHER" id="PTHR43861:SF1">
    <property type="entry name" value="TRANS-ACONITATE 2-METHYLTRANSFERASE"/>
    <property type="match status" value="1"/>
</dbReference>
<organism evidence="4 5">
    <name type="scientific">Calycomorphotria hydatis</name>
    <dbReference type="NCBI Taxonomy" id="2528027"/>
    <lineage>
        <taxon>Bacteria</taxon>
        <taxon>Pseudomonadati</taxon>
        <taxon>Planctomycetota</taxon>
        <taxon>Planctomycetia</taxon>
        <taxon>Planctomycetales</taxon>
        <taxon>Planctomycetaceae</taxon>
        <taxon>Calycomorphotria</taxon>
    </lineage>
</organism>
<dbReference type="InterPro" id="IPR029063">
    <property type="entry name" value="SAM-dependent_MTases_sf"/>
</dbReference>
<feature type="domain" description="Methyltransferase" evidence="3">
    <location>
        <begin position="63"/>
        <end position="162"/>
    </location>
</feature>
<evidence type="ECO:0000313" key="5">
    <source>
        <dbReference type="Proteomes" id="UP000319976"/>
    </source>
</evidence>
<dbReference type="GO" id="GO:0008168">
    <property type="term" value="F:methyltransferase activity"/>
    <property type="evidence" value="ECO:0007669"/>
    <property type="project" value="UniProtKB-KW"/>
</dbReference>
<evidence type="ECO:0000259" key="3">
    <source>
        <dbReference type="Pfam" id="PF13649"/>
    </source>
</evidence>
<dbReference type="KEGG" id="chya:V22_06800"/>
<reference evidence="4 5" key="1">
    <citation type="submission" date="2019-02" db="EMBL/GenBank/DDBJ databases">
        <title>Deep-cultivation of Planctomycetes and their phenomic and genomic characterization uncovers novel biology.</title>
        <authorList>
            <person name="Wiegand S."/>
            <person name="Jogler M."/>
            <person name="Boedeker C."/>
            <person name="Pinto D."/>
            <person name="Vollmers J."/>
            <person name="Rivas-Marin E."/>
            <person name="Kohn T."/>
            <person name="Peeters S.H."/>
            <person name="Heuer A."/>
            <person name="Rast P."/>
            <person name="Oberbeckmann S."/>
            <person name="Bunk B."/>
            <person name="Jeske O."/>
            <person name="Meyerdierks A."/>
            <person name="Storesund J.E."/>
            <person name="Kallscheuer N."/>
            <person name="Luecker S."/>
            <person name="Lage O.M."/>
            <person name="Pohl T."/>
            <person name="Merkel B.J."/>
            <person name="Hornburger P."/>
            <person name="Mueller R.-W."/>
            <person name="Bruemmer F."/>
            <person name="Labrenz M."/>
            <person name="Spormann A.M."/>
            <person name="Op den Camp H."/>
            <person name="Overmann J."/>
            <person name="Amann R."/>
            <person name="Jetten M.S.M."/>
            <person name="Mascher T."/>
            <person name="Medema M.H."/>
            <person name="Devos D.P."/>
            <person name="Kaster A.-K."/>
            <person name="Ovreas L."/>
            <person name="Rohde M."/>
            <person name="Galperin M.Y."/>
            <person name="Jogler C."/>
        </authorList>
    </citation>
    <scope>NUCLEOTIDE SEQUENCE [LARGE SCALE GENOMIC DNA]</scope>
    <source>
        <strain evidence="4 5">V22</strain>
    </source>
</reference>
<keyword evidence="1" id="KW-0489">Methyltransferase</keyword>
<dbReference type="Gene3D" id="3.40.50.150">
    <property type="entry name" value="Vaccinia Virus protein VP39"/>
    <property type="match status" value="1"/>
</dbReference>
<accession>A0A517T515</accession>
<dbReference type="Pfam" id="PF13649">
    <property type="entry name" value="Methyltransf_25"/>
    <property type="match status" value="1"/>
</dbReference>
<sequence>MILVMSTPLEKKSTTDEIRERFDNDVERFSQLETGQSATMDAPLVMELITSAAVATTSPIRRVLDIGCGGGNNTIKLRQQLGSDFTADLLDLSEPMVMRAAERVGVVNSGPVYRHVTDFRDAELPAGEFDVILAAAVLHHLRDDYDWRAAFEKIYSLLAPGGSVWITDLVTHETSSVDKLMWSRYAAYLTELGGEDYQRKVFDYIEKEDSPRPVTFQLDLFRSVGFSQVDLLHKNSCFAAFGAVK</sequence>
<dbReference type="AlphaFoldDB" id="A0A517T515"/>
<evidence type="ECO:0000313" key="4">
    <source>
        <dbReference type="EMBL" id="QDT63458.1"/>
    </source>
</evidence>
<dbReference type="GO" id="GO:0032259">
    <property type="term" value="P:methylation"/>
    <property type="evidence" value="ECO:0007669"/>
    <property type="project" value="UniProtKB-KW"/>
</dbReference>
<dbReference type="EMBL" id="CP036316">
    <property type="protein sequence ID" value="QDT63458.1"/>
    <property type="molecule type" value="Genomic_DNA"/>
</dbReference>
<dbReference type="Proteomes" id="UP000319976">
    <property type="component" value="Chromosome"/>
</dbReference>
<dbReference type="CDD" id="cd02440">
    <property type="entry name" value="AdoMet_MTases"/>
    <property type="match status" value="1"/>
</dbReference>
<gene>
    <name evidence="4" type="ORF">V22_06800</name>
</gene>
<dbReference type="InterPro" id="IPR041698">
    <property type="entry name" value="Methyltransf_25"/>
</dbReference>
<dbReference type="PANTHER" id="PTHR43861">
    <property type="entry name" value="TRANS-ACONITATE 2-METHYLTRANSFERASE-RELATED"/>
    <property type="match status" value="1"/>
</dbReference>